<dbReference type="InterPro" id="IPR027303">
    <property type="entry name" value="Gln_synth_gly_rich_site"/>
</dbReference>
<dbReference type="AlphaFoldDB" id="A0AB94IZ48"/>
<dbReference type="InterPro" id="IPR052725">
    <property type="entry name" value="GS_Type-3"/>
</dbReference>
<evidence type="ECO:0000256" key="2">
    <source>
        <dbReference type="RuleBase" id="RU000384"/>
    </source>
</evidence>
<dbReference type="InterPro" id="IPR008146">
    <property type="entry name" value="Gln_synth_cat_dom"/>
</dbReference>
<evidence type="ECO:0000313" key="5">
    <source>
        <dbReference type="EMBL" id="CBL29009.1"/>
    </source>
</evidence>
<dbReference type="PROSITE" id="PS51986">
    <property type="entry name" value="GS_BETA_GRASP"/>
    <property type="match status" value="1"/>
</dbReference>
<dbReference type="GO" id="GO:0004356">
    <property type="term" value="F:glutamine synthetase activity"/>
    <property type="evidence" value="ECO:0007669"/>
    <property type="project" value="UniProtKB-EC"/>
</dbReference>
<dbReference type="Pfam" id="PF00120">
    <property type="entry name" value="Gln-synt_C"/>
    <property type="match status" value="1"/>
</dbReference>
<dbReference type="PROSITE" id="PS00181">
    <property type="entry name" value="GLNA_ATP"/>
    <property type="match status" value="1"/>
</dbReference>
<reference evidence="6" key="1">
    <citation type="submission" date="2010-03" db="EMBL/GenBank/DDBJ databases">
        <title>The genome sequence of Synergistetes sp. SGP1.</title>
        <authorList>
            <consortium name="metaHIT consortium -- http://www.metahit.eu/"/>
            <person name="Pajon A."/>
            <person name="Turner K."/>
            <person name="Parkhill J."/>
            <person name="Wade W."/>
            <person name="Vartoukian S."/>
        </authorList>
    </citation>
    <scope>NUCLEOTIDE SEQUENCE [LARGE SCALE GENOMIC DNA]</scope>
    <source>
        <strain evidence="6">SGP1</strain>
    </source>
</reference>
<dbReference type="Proteomes" id="UP000008957">
    <property type="component" value="Chromosome"/>
</dbReference>
<keyword evidence="5" id="KW-0436">Ligase</keyword>
<comment type="similarity">
    <text evidence="1 2">Belongs to the glutamine synthetase family.</text>
</comment>
<proteinExistence type="inferred from homology"/>
<dbReference type="Gene3D" id="1.20.120.1560">
    <property type="match status" value="1"/>
</dbReference>
<protein>
    <submittedName>
        <fullName evidence="5">Uncharacterized protein related to glutamine synthetase</fullName>
        <ecNumber evidence="5">6.3.1.2</ecNumber>
    </submittedName>
</protein>
<dbReference type="RefSeq" id="WP_015557155.1">
    <property type="nucleotide sequence ID" value="NC_021038.1"/>
</dbReference>
<evidence type="ECO:0000256" key="1">
    <source>
        <dbReference type="PROSITE-ProRule" id="PRU01330"/>
    </source>
</evidence>
<evidence type="ECO:0000259" key="3">
    <source>
        <dbReference type="PROSITE" id="PS51986"/>
    </source>
</evidence>
<name>A0AB94IZ48_9BACT</name>
<dbReference type="Pfam" id="PF12437">
    <property type="entry name" value="GSIII_N"/>
    <property type="match status" value="1"/>
</dbReference>
<accession>A0AB94IZ48</accession>
<dbReference type="InterPro" id="IPR014746">
    <property type="entry name" value="Gln_synth/guanido_kin_cat_dom"/>
</dbReference>
<dbReference type="EMBL" id="FP929056">
    <property type="protein sequence ID" value="CBL29009.1"/>
    <property type="molecule type" value="Genomic_DNA"/>
</dbReference>
<dbReference type="InterPro" id="IPR008147">
    <property type="entry name" value="Gln_synt_N"/>
</dbReference>
<evidence type="ECO:0000259" key="4">
    <source>
        <dbReference type="PROSITE" id="PS51987"/>
    </source>
</evidence>
<dbReference type="EC" id="6.3.1.2" evidence="5"/>
<organism evidence="5 6">
    <name type="scientific">Fretibacterium fastidiosum</name>
    <dbReference type="NCBI Taxonomy" id="651822"/>
    <lineage>
        <taxon>Bacteria</taxon>
        <taxon>Thermotogati</taxon>
        <taxon>Synergistota</taxon>
        <taxon>Synergistia</taxon>
        <taxon>Synergistales</taxon>
        <taxon>Aminobacteriaceae</taxon>
        <taxon>Fretibacterium</taxon>
    </lineage>
</organism>
<dbReference type="KEGG" id="sbr:SY1_23590"/>
<dbReference type="SUPFAM" id="SSF55931">
    <property type="entry name" value="Glutamine synthetase/guanido kinase"/>
    <property type="match status" value="1"/>
</dbReference>
<dbReference type="PANTHER" id="PTHR42974">
    <property type="entry name" value="GLUTAMINE SYNTHETASE"/>
    <property type="match status" value="1"/>
</dbReference>
<sequence>MVERAREYPTVREIYGSMVFDRRVMKEKLTSGVYEQVVAAMEGRQRLDAAAADVVAMAMRDWAIAQGATHWTHWFQPQTEMTAEKHMAFTLGGADGMPVDVFCGHDLIQGEPDASSFPSAGTRSTFEARGYSAWDISSPAFIVKSPKGGTLCIPCVFLSFDGTPLDFKTPLLRALDALETRSLKLLKLFGQRGVRSVRVTAGAEQEFFLLDRPRAQMRPDIRFCGRTLLGAQPAKDQKLDHHYMGSIPPRVLSYMEDVERDLARIGVSIITRHNEAARCQFEFAHLFSDANTACDQNQILMETMRKLARQHELRLLFHEKPFHGMNGSGKHVNLSLMDSEGRNLLTPSSGQRRNVVFLSFLAAAVLGISKFHILLQATAATAGNLFRLGGHEAPPSITSVYLGSALTDLLKRLNQADASLPERGLMDLGLMKLPSIIPFDNDRNRTSPVAFTGNKFEFRSPGASQSIALPITMFASIWAWGVEQLTGMIEARSVDGRDPMDVALDAVKEAVREGQNVLFEGDAYSPEWHAEAKRRGLLQAETMPEKIDLLLLPENKRMLEDLGVYRGRELEVLHDIRMEEFARGLEIEAAVLYDMLWEGVLPALSKQMVLERSSLAALDGMDFEEGAPWLEYIGNLGRTKAALISDAARLHEMKGRLAGMALRDRADFLAGSVVPLMESIRAQSDAAELTIAADIWPYPIYRNLLSLSA</sequence>
<dbReference type="Pfam" id="PF18318">
    <property type="entry name" value="Gln-synt_C-ter"/>
    <property type="match status" value="1"/>
</dbReference>
<dbReference type="PANTHER" id="PTHR42974:SF1">
    <property type="entry name" value="TYPE-3 GLUTAMINE SYNTHETASE"/>
    <property type="match status" value="1"/>
</dbReference>
<feature type="domain" description="GS catalytic" evidence="4">
    <location>
        <begin position="167"/>
        <end position="600"/>
    </location>
</feature>
<dbReference type="InterPro" id="IPR022147">
    <property type="entry name" value="GSIII_N"/>
</dbReference>
<reference evidence="5 6" key="2">
    <citation type="submission" date="2010-03" db="EMBL/GenBank/DDBJ databases">
        <authorList>
            <person name="Pajon A."/>
        </authorList>
    </citation>
    <scope>NUCLEOTIDE SEQUENCE [LARGE SCALE GENOMIC DNA]</scope>
    <source>
        <strain evidence="5 6">SGP1</strain>
    </source>
</reference>
<dbReference type="GO" id="GO:0006542">
    <property type="term" value="P:glutamine biosynthetic process"/>
    <property type="evidence" value="ECO:0007669"/>
    <property type="project" value="InterPro"/>
</dbReference>
<feature type="domain" description="GS beta-grasp" evidence="3">
    <location>
        <begin position="69"/>
        <end position="162"/>
    </location>
</feature>
<dbReference type="Gene3D" id="3.30.590.10">
    <property type="entry name" value="Glutamine synthetase/guanido kinase, catalytic domain"/>
    <property type="match status" value="1"/>
</dbReference>
<dbReference type="SMART" id="SM01230">
    <property type="entry name" value="Gln-synt_C"/>
    <property type="match status" value="1"/>
</dbReference>
<dbReference type="PROSITE" id="PS51987">
    <property type="entry name" value="GS_CATALYTIC"/>
    <property type="match status" value="1"/>
</dbReference>
<evidence type="ECO:0000313" key="6">
    <source>
        <dbReference type="Proteomes" id="UP000008957"/>
    </source>
</evidence>
<gene>
    <name evidence="5" type="ORF">SY1_23590</name>
</gene>
<dbReference type="InterPro" id="IPR040577">
    <property type="entry name" value="Gln-synt_C"/>
</dbReference>
<keyword evidence="6" id="KW-1185">Reference proteome</keyword>